<accession>A0ABT1M9B4</accession>
<dbReference type="RefSeq" id="WP_255062707.1">
    <property type="nucleotide sequence ID" value="NZ_JANDBD010000010.1"/>
</dbReference>
<keyword evidence="3" id="KW-1185">Reference proteome</keyword>
<feature type="domain" description="HTH marR-type" evidence="1">
    <location>
        <begin position="9"/>
        <end position="141"/>
    </location>
</feature>
<sequence length="157" mass="16611">MSGSDSQPHVSLLDACRDLARAMDQFDEAACAALGLGRSDLRALNLLEHGPLGASALADQLGLTRPAVTALIDRLADAGYAARVSVPGDRRATGIELQPATFEAFARVYRPLGERVSAATDALSHRDRKAALSAMTAVITAFHDVRVELAPSQVPHR</sequence>
<dbReference type="InterPro" id="IPR039422">
    <property type="entry name" value="MarR/SlyA-like"/>
</dbReference>
<dbReference type="PANTHER" id="PTHR33164:SF106">
    <property type="entry name" value="TRANSCRIPTIONAL REGULATORY PROTEIN"/>
    <property type="match status" value="1"/>
</dbReference>
<dbReference type="InterPro" id="IPR000835">
    <property type="entry name" value="HTH_MarR-typ"/>
</dbReference>
<evidence type="ECO:0000259" key="1">
    <source>
        <dbReference type="PROSITE" id="PS50995"/>
    </source>
</evidence>
<dbReference type="Gene3D" id="1.10.10.10">
    <property type="entry name" value="Winged helix-like DNA-binding domain superfamily/Winged helix DNA-binding domain"/>
    <property type="match status" value="1"/>
</dbReference>
<proteinExistence type="predicted"/>
<protein>
    <submittedName>
        <fullName evidence="2">MarR family transcriptional regulator</fullName>
    </submittedName>
</protein>
<dbReference type="SMART" id="SM00347">
    <property type="entry name" value="HTH_MARR"/>
    <property type="match status" value="1"/>
</dbReference>
<dbReference type="Proteomes" id="UP001651690">
    <property type="component" value="Unassembled WGS sequence"/>
</dbReference>
<name>A0ABT1M9B4_9MYCO</name>
<dbReference type="PROSITE" id="PS50995">
    <property type="entry name" value="HTH_MARR_2"/>
    <property type="match status" value="1"/>
</dbReference>
<dbReference type="InterPro" id="IPR011991">
    <property type="entry name" value="ArsR-like_HTH"/>
</dbReference>
<dbReference type="InterPro" id="IPR036390">
    <property type="entry name" value="WH_DNA-bd_sf"/>
</dbReference>
<evidence type="ECO:0000313" key="3">
    <source>
        <dbReference type="Proteomes" id="UP001651690"/>
    </source>
</evidence>
<gene>
    <name evidence="2" type="ORF">NM203_22590</name>
</gene>
<comment type="caution">
    <text evidence="2">The sequence shown here is derived from an EMBL/GenBank/DDBJ whole genome shotgun (WGS) entry which is preliminary data.</text>
</comment>
<dbReference type="EMBL" id="JANDBD010000010">
    <property type="protein sequence ID" value="MCP9274982.1"/>
    <property type="molecule type" value="Genomic_DNA"/>
</dbReference>
<dbReference type="SUPFAM" id="SSF46785">
    <property type="entry name" value="Winged helix' DNA-binding domain"/>
    <property type="match status" value="1"/>
</dbReference>
<organism evidence="2 3">
    <name type="scientific">Mycolicibacterium arenosum</name>
    <dbReference type="NCBI Taxonomy" id="2952157"/>
    <lineage>
        <taxon>Bacteria</taxon>
        <taxon>Bacillati</taxon>
        <taxon>Actinomycetota</taxon>
        <taxon>Actinomycetes</taxon>
        <taxon>Mycobacteriales</taxon>
        <taxon>Mycobacteriaceae</taxon>
        <taxon>Mycolicibacterium</taxon>
    </lineage>
</organism>
<dbReference type="InterPro" id="IPR036388">
    <property type="entry name" value="WH-like_DNA-bd_sf"/>
</dbReference>
<reference evidence="2 3" key="1">
    <citation type="submission" date="2022-06" db="EMBL/GenBank/DDBJ databases">
        <title>Mycolicibacterium sp. CAU 1645 isolated from seawater.</title>
        <authorList>
            <person name="Kim W."/>
        </authorList>
    </citation>
    <scope>NUCLEOTIDE SEQUENCE [LARGE SCALE GENOMIC DNA]</scope>
    <source>
        <strain evidence="2 3">CAU 1645</strain>
    </source>
</reference>
<dbReference type="PANTHER" id="PTHR33164">
    <property type="entry name" value="TRANSCRIPTIONAL REGULATOR, MARR FAMILY"/>
    <property type="match status" value="1"/>
</dbReference>
<evidence type="ECO:0000313" key="2">
    <source>
        <dbReference type="EMBL" id="MCP9274982.1"/>
    </source>
</evidence>
<dbReference type="Pfam" id="PF12802">
    <property type="entry name" value="MarR_2"/>
    <property type="match status" value="1"/>
</dbReference>
<dbReference type="CDD" id="cd00090">
    <property type="entry name" value="HTH_ARSR"/>
    <property type="match status" value="1"/>
</dbReference>